<evidence type="ECO:0000313" key="4">
    <source>
        <dbReference type="EMBL" id="VFJ43552.1"/>
    </source>
</evidence>
<evidence type="ECO:0000259" key="2">
    <source>
        <dbReference type="Pfam" id="PF14238"/>
    </source>
</evidence>
<evidence type="ECO:0000313" key="3">
    <source>
        <dbReference type="EMBL" id="VFJ42921.1"/>
    </source>
</evidence>
<feature type="compositionally biased region" description="Acidic residues" evidence="1">
    <location>
        <begin position="355"/>
        <end position="379"/>
    </location>
</feature>
<gene>
    <name evidence="3" type="ORF">BECKFM1743A_GA0114220_1000228</name>
    <name evidence="5" type="ORF">BECKFM1743B_GA0114221_1000228</name>
    <name evidence="4" type="ORF">BECKFM1743C_GA0114222_1000228</name>
</gene>
<dbReference type="AlphaFoldDB" id="A0A450RUW0"/>
<feature type="compositionally biased region" description="Pro residues" evidence="1">
    <location>
        <begin position="230"/>
        <end position="239"/>
    </location>
</feature>
<dbReference type="EMBL" id="CAADFL010000002">
    <property type="protein sequence ID" value="VFK05596.1"/>
    <property type="molecule type" value="Genomic_DNA"/>
</dbReference>
<evidence type="ECO:0000256" key="1">
    <source>
        <dbReference type="SAM" id="MobiDB-lite"/>
    </source>
</evidence>
<protein>
    <recommendedName>
        <fullName evidence="2">DUF4340 domain-containing protein</fullName>
    </recommendedName>
</protein>
<evidence type="ECO:0000313" key="5">
    <source>
        <dbReference type="EMBL" id="VFK05596.1"/>
    </source>
</evidence>
<accession>A0A450RUW0</accession>
<feature type="region of interest" description="Disordered" evidence="1">
    <location>
        <begin position="190"/>
        <end position="244"/>
    </location>
</feature>
<proteinExistence type="predicted"/>
<reference evidence="3" key="1">
    <citation type="submission" date="2019-02" db="EMBL/GenBank/DDBJ databases">
        <authorList>
            <person name="Gruber-Vodicka R. H."/>
            <person name="Seah K. B. B."/>
        </authorList>
    </citation>
    <scope>NUCLEOTIDE SEQUENCE</scope>
    <source>
        <strain evidence="3">BECK_BZ163</strain>
        <strain evidence="5">BECK_BZ164</strain>
        <strain evidence="4">BECK_BZ165</strain>
    </source>
</reference>
<feature type="compositionally biased region" description="Pro residues" evidence="1">
    <location>
        <begin position="197"/>
        <end position="208"/>
    </location>
</feature>
<dbReference type="InterPro" id="IPR025641">
    <property type="entry name" value="DUF4340"/>
</dbReference>
<sequence length="379" mass="41826">MNKTIGSLSLLLIAQILLAGALLFSGPDLAAVRPDTPLIDLEGQTVDRLVIEGTENETVTLEKKAHGWVLPDHFGFPAEKGKVDRLLDQLRALRHGFPVATTHSALTRFQLTDESFERRITLAHGGRTLSKIYLGSSPGVRRIHARTAEDEGVYSVDFSAYQAPAAAQDWEDKEVIRFPQEEIEEIQLIDLTIRRNPVPPPEAQPPEETPADSATPPDSASKEEKAGAPPEEPTPPPPVWVAHGLAPGERLDEEAVSKLARLLSDLRIARVMGLQEQVEYGLDEPRLNLGYTRRNAETEDTSTVAYTLGRSGADDAPFVLKTSHRPEYFELYQYTGEPLVEAAARDKLVIVEEKDERDEEESAEAAEEGPGEEESRETD</sequence>
<name>A0A450RUW0_9GAMM</name>
<feature type="region of interest" description="Disordered" evidence="1">
    <location>
        <begin position="351"/>
        <end position="379"/>
    </location>
</feature>
<dbReference type="EMBL" id="CAADFA010000002">
    <property type="protein sequence ID" value="VFJ43552.1"/>
    <property type="molecule type" value="Genomic_DNA"/>
</dbReference>
<feature type="domain" description="DUF4340" evidence="2">
    <location>
        <begin position="68"/>
        <end position="285"/>
    </location>
</feature>
<organism evidence="3">
    <name type="scientific">Candidatus Kentrum sp. FM</name>
    <dbReference type="NCBI Taxonomy" id="2126340"/>
    <lineage>
        <taxon>Bacteria</taxon>
        <taxon>Pseudomonadati</taxon>
        <taxon>Pseudomonadota</taxon>
        <taxon>Gammaproteobacteria</taxon>
        <taxon>Candidatus Kentrum</taxon>
    </lineage>
</organism>
<dbReference type="EMBL" id="CAADEZ010000002">
    <property type="protein sequence ID" value="VFJ42921.1"/>
    <property type="molecule type" value="Genomic_DNA"/>
</dbReference>
<dbReference type="Pfam" id="PF14238">
    <property type="entry name" value="DUF4340"/>
    <property type="match status" value="1"/>
</dbReference>